<comment type="caution">
    <text evidence="1">The sequence shown here is derived from an EMBL/GenBank/DDBJ whole genome shotgun (WGS) entry which is preliminary data.</text>
</comment>
<organism evidence="1 2">
    <name type="scientific">Brucella pseudogrignonensis</name>
    <dbReference type="NCBI Taxonomy" id="419475"/>
    <lineage>
        <taxon>Bacteria</taxon>
        <taxon>Pseudomonadati</taxon>
        <taxon>Pseudomonadota</taxon>
        <taxon>Alphaproteobacteria</taxon>
        <taxon>Hyphomicrobiales</taxon>
        <taxon>Brucellaceae</taxon>
        <taxon>Brucella/Ochrobactrum group</taxon>
        <taxon>Brucella</taxon>
    </lineage>
</organism>
<protein>
    <submittedName>
        <fullName evidence="1">Uncharacterized protein</fullName>
    </submittedName>
</protein>
<gene>
    <name evidence="1" type="ORF">CEV34_1783</name>
</gene>
<evidence type="ECO:0000313" key="1">
    <source>
        <dbReference type="EMBL" id="OYR27240.1"/>
    </source>
</evidence>
<dbReference type="Proteomes" id="UP000216188">
    <property type="component" value="Unassembled WGS sequence"/>
</dbReference>
<reference evidence="1 2" key="1">
    <citation type="submission" date="2017-07" db="EMBL/GenBank/DDBJ databases">
        <title>Phylogenetic study on the rhizospheric bacterium Ochrobactrum sp. A44.</title>
        <authorList>
            <person name="Krzyzanowska D.M."/>
            <person name="Ossowicki A."/>
            <person name="Rajewska M."/>
            <person name="Maciag T."/>
            <person name="Kaczynski Z."/>
            <person name="Czerwicka M."/>
            <person name="Jafra S."/>
        </authorList>
    </citation>
    <scope>NUCLEOTIDE SEQUENCE [LARGE SCALE GENOMIC DNA]</scope>
    <source>
        <strain evidence="1 2">CCUG 30717</strain>
    </source>
</reference>
<name>A0A256GJY8_9HYPH</name>
<sequence>MLSRIAKRLSENLPVLSQMEEETCAKSKSPIFAQVTENTTKIVVLS</sequence>
<proteinExistence type="predicted"/>
<keyword evidence="2" id="KW-1185">Reference proteome</keyword>
<evidence type="ECO:0000313" key="2">
    <source>
        <dbReference type="Proteomes" id="UP000216188"/>
    </source>
</evidence>
<dbReference type="AlphaFoldDB" id="A0A256GJY8"/>
<dbReference type="EMBL" id="NNRM01000017">
    <property type="protein sequence ID" value="OYR27240.1"/>
    <property type="molecule type" value="Genomic_DNA"/>
</dbReference>
<accession>A0A256GJY8</accession>
<dbReference type="STRING" id="419475.A8A54_00695"/>